<evidence type="ECO:0000256" key="1">
    <source>
        <dbReference type="SAM" id="Coils"/>
    </source>
</evidence>
<protein>
    <submittedName>
        <fullName evidence="3">Uncharacterized protein</fullName>
    </submittedName>
</protein>
<feature type="region of interest" description="Disordered" evidence="2">
    <location>
        <begin position="1"/>
        <end position="46"/>
    </location>
</feature>
<feature type="compositionally biased region" description="Basic and acidic residues" evidence="2">
    <location>
        <begin position="20"/>
        <end position="32"/>
    </location>
</feature>
<feature type="coiled-coil region" evidence="1">
    <location>
        <begin position="58"/>
        <end position="85"/>
    </location>
</feature>
<organism evidence="3">
    <name type="scientific">Chrysotila carterae</name>
    <name type="common">Marine alga</name>
    <name type="synonym">Syracosphaera carterae</name>
    <dbReference type="NCBI Taxonomy" id="13221"/>
    <lineage>
        <taxon>Eukaryota</taxon>
        <taxon>Haptista</taxon>
        <taxon>Haptophyta</taxon>
        <taxon>Prymnesiophyceae</taxon>
        <taxon>Isochrysidales</taxon>
        <taxon>Isochrysidaceae</taxon>
        <taxon>Chrysotila</taxon>
    </lineage>
</organism>
<evidence type="ECO:0000313" key="3">
    <source>
        <dbReference type="EMBL" id="CAE0749053.1"/>
    </source>
</evidence>
<dbReference type="EMBL" id="HBIZ01003061">
    <property type="protein sequence ID" value="CAE0749053.1"/>
    <property type="molecule type" value="Transcribed_RNA"/>
</dbReference>
<dbReference type="AlphaFoldDB" id="A0A7S4ESM6"/>
<gene>
    <name evidence="3" type="ORF">PCAR00345_LOCUS1635</name>
</gene>
<feature type="compositionally biased region" description="Basic residues" evidence="2">
    <location>
        <begin position="9"/>
        <end position="19"/>
    </location>
</feature>
<keyword evidence="1" id="KW-0175">Coiled coil</keyword>
<evidence type="ECO:0000256" key="2">
    <source>
        <dbReference type="SAM" id="MobiDB-lite"/>
    </source>
</evidence>
<proteinExistence type="predicted"/>
<sequence>MADVDSRTGGHRSRNTRRQHHDDLPSSRHDRDADDDASASSWQQEVDSICTGTHPQLVAELAKHKKVLQHTIAQAERTRHNQQQNIRNLFECDKKQIEDEHRAQLEFFQNRLIDSLEKKERSAARQNGEVEELNKPADTRSKIGVTRSTERFLLKPEELKQDVAELLRNVDHYSVRSAAIAGDELRSSLNSNAGGSNNNSTAASSSNTNGDIWFDRNRQLLHFNGQCFERGAPLILYHNGQRMEEQWMMTAMNAVEVTLRATEGGKLKVTLSQLRNGRYTFRPA</sequence>
<accession>A0A7S4ESM6</accession>
<reference evidence="3" key="1">
    <citation type="submission" date="2021-01" db="EMBL/GenBank/DDBJ databases">
        <authorList>
            <person name="Corre E."/>
            <person name="Pelletier E."/>
            <person name="Niang G."/>
            <person name="Scheremetjew M."/>
            <person name="Finn R."/>
            <person name="Kale V."/>
            <person name="Holt S."/>
            <person name="Cochrane G."/>
            <person name="Meng A."/>
            <person name="Brown T."/>
            <person name="Cohen L."/>
        </authorList>
    </citation>
    <scope>NUCLEOTIDE SEQUENCE</scope>
    <source>
        <strain evidence="3">CCMP645</strain>
    </source>
</reference>
<name>A0A7S4ESM6_CHRCT</name>